<organism evidence="8">
    <name type="scientific">Ditylum brightwellii</name>
    <dbReference type="NCBI Taxonomy" id="49249"/>
    <lineage>
        <taxon>Eukaryota</taxon>
        <taxon>Sar</taxon>
        <taxon>Stramenopiles</taxon>
        <taxon>Ochrophyta</taxon>
        <taxon>Bacillariophyta</taxon>
        <taxon>Mediophyceae</taxon>
        <taxon>Lithodesmiophycidae</taxon>
        <taxon>Lithodesmiales</taxon>
        <taxon>Lithodesmiaceae</taxon>
        <taxon>Ditylum</taxon>
    </lineage>
</organism>
<keyword evidence="2 6" id="KW-0812">Transmembrane</keyword>
<feature type="transmembrane region" description="Helical" evidence="6">
    <location>
        <begin position="328"/>
        <end position="351"/>
    </location>
</feature>
<comment type="subcellular location">
    <subcellularLocation>
        <location evidence="1">Membrane</location>
        <topology evidence="1">Multi-pass membrane protein</topology>
    </subcellularLocation>
</comment>
<proteinExistence type="predicted"/>
<evidence type="ECO:0000256" key="3">
    <source>
        <dbReference type="ARBA" id="ARBA00022989"/>
    </source>
</evidence>
<sequence>MDSNEIPNTNDNNGEEDHIPLVNRNSNETCDKRNNSTTGATSFQAALSIAKAVMGAGSFALPWSFKQAGYIAGPVLMFLFMILSVISLKLLVSCRYLAFELASLRRKAKEEINGGDHGDDEEDYDHASNKDGGSQRNKEEKIFFASSYVDVAREAFGDAGAFVTYVASVLSSVGVCGSYLVFIASNIASLLHQRTATGGGEEGITGNGLHAALVLTVLPFAIALSSVKNASHSAVSSLLGDVSVFLGMVVVIAYVALYGSGEGGEKEGDDDADLGSFSNHTPGEGCVGIGTIETIPLAFGSISFLFFIHFLMLPIESSMLKPTDFPKTVSVTMFTCYLISAIFGVSGYWFFGENTEQIVLLNVQGSKFVSCCKILLCIDLIFTYPVVMRPSIEIVERTLSTMALPAIFATIFSNDCITEGVGVGRVCSQEACRLSWWRRLTACVILGFIAACAGLLIPSFALFSGLVGGVCQTFLGFVFPPLMYLQLLHQIRYHGKKKKGSASWSDYVTLMGIVMIGILIVLWTIKSTWSELHTT</sequence>
<evidence type="ECO:0000256" key="1">
    <source>
        <dbReference type="ARBA" id="ARBA00004141"/>
    </source>
</evidence>
<accession>A0A7S4RX07</accession>
<dbReference type="PANTHER" id="PTHR22950:SF349">
    <property type="entry name" value="AMINO ACID TRANSPORTER TRANSMEMBRANE DOMAIN-CONTAINING PROTEIN"/>
    <property type="match status" value="1"/>
</dbReference>
<evidence type="ECO:0000256" key="6">
    <source>
        <dbReference type="SAM" id="Phobius"/>
    </source>
</evidence>
<feature type="transmembrane region" description="Helical" evidence="6">
    <location>
        <begin position="208"/>
        <end position="226"/>
    </location>
</feature>
<feature type="transmembrane region" description="Helical" evidence="6">
    <location>
        <begin position="297"/>
        <end position="316"/>
    </location>
</feature>
<feature type="compositionally biased region" description="Polar residues" evidence="5">
    <location>
        <begin position="1"/>
        <end position="12"/>
    </location>
</feature>
<feature type="transmembrane region" description="Helical" evidence="6">
    <location>
        <begin position="367"/>
        <end position="387"/>
    </location>
</feature>
<name>A0A7S4RX07_9STRA</name>
<evidence type="ECO:0000259" key="7">
    <source>
        <dbReference type="Pfam" id="PF01490"/>
    </source>
</evidence>
<gene>
    <name evidence="8" type="ORF">DBRI00130_LOCUS25627</name>
</gene>
<dbReference type="PANTHER" id="PTHR22950">
    <property type="entry name" value="AMINO ACID TRANSPORTER"/>
    <property type="match status" value="1"/>
</dbReference>
<feature type="domain" description="Amino acid transporter transmembrane" evidence="7">
    <location>
        <begin position="40"/>
        <end position="96"/>
    </location>
</feature>
<evidence type="ECO:0000256" key="4">
    <source>
        <dbReference type="ARBA" id="ARBA00023136"/>
    </source>
</evidence>
<dbReference type="Pfam" id="PF01490">
    <property type="entry name" value="Aa_trans"/>
    <property type="match status" value="2"/>
</dbReference>
<keyword evidence="4 6" id="KW-0472">Membrane</keyword>
<keyword evidence="3 6" id="KW-1133">Transmembrane helix</keyword>
<evidence type="ECO:0000313" key="8">
    <source>
        <dbReference type="EMBL" id="CAE4627627.1"/>
    </source>
</evidence>
<protein>
    <recommendedName>
        <fullName evidence="7">Amino acid transporter transmembrane domain-containing protein</fullName>
    </recommendedName>
</protein>
<feature type="transmembrane region" description="Helical" evidence="6">
    <location>
        <begin position="162"/>
        <end position="188"/>
    </location>
</feature>
<feature type="transmembrane region" description="Helical" evidence="6">
    <location>
        <begin position="71"/>
        <end position="98"/>
    </location>
</feature>
<dbReference type="GO" id="GO:0005774">
    <property type="term" value="C:vacuolar membrane"/>
    <property type="evidence" value="ECO:0007669"/>
    <property type="project" value="TreeGrafter"/>
</dbReference>
<dbReference type="InterPro" id="IPR013057">
    <property type="entry name" value="AA_transpt_TM"/>
</dbReference>
<dbReference type="GO" id="GO:0015179">
    <property type="term" value="F:L-amino acid transmembrane transporter activity"/>
    <property type="evidence" value="ECO:0007669"/>
    <property type="project" value="TreeGrafter"/>
</dbReference>
<evidence type="ECO:0000256" key="2">
    <source>
        <dbReference type="ARBA" id="ARBA00022692"/>
    </source>
</evidence>
<feature type="domain" description="Amino acid transporter transmembrane" evidence="7">
    <location>
        <begin position="146"/>
        <end position="526"/>
    </location>
</feature>
<dbReference type="AlphaFoldDB" id="A0A7S4RX07"/>
<feature type="region of interest" description="Disordered" evidence="5">
    <location>
        <begin position="1"/>
        <end position="38"/>
    </location>
</feature>
<dbReference type="EMBL" id="HBNS01032710">
    <property type="protein sequence ID" value="CAE4627627.1"/>
    <property type="molecule type" value="Transcribed_RNA"/>
</dbReference>
<feature type="transmembrane region" description="Helical" evidence="6">
    <location>
        <begin position="466"/>
        <end position="487"/>
    </location>
</feature>
<feature type="transmembrane region" description="Helical" evidence="6">
    <location>
        <begin position="238"/>
        <end position="257"/>
    </location>
</feature>
<feature type="transmembrane region" description="Helical" evidence="6">
    <location>
        <begin position="507"/>
        <end position="525"/>
    </location>
</feature>
<evidence type="ECO:0000256" key="5">
    <source>
        <dbReference type="SAM" id="MobiDB-lite"/>
    </source>
</evidence>
<reference evidence="8" key="1">
    <citation type="submission" date="2021-01" db="EMBL/GenBank/DDBJ databases">
        <authorList>
            <person name="Corre E."/>
            <person name="Pelletier E."/>
            <person name="Niang G."/>
            <person name="Scheremetjew M."/>
            <person name="Finn R."/>
            <person name="Kale V."/>
            <person name="Holt S."/>
            <person name="Cochrane G."/>
            <person name="Meng A."/>
            <person name="Brown T."/>
            <person name="Cohen L."/>
        </authorList>
    </citation>
    <scope>NUCLEOTIDE SEQUENCE</scope>
    <source>
        <strain evidence="8">GSO104</strain>
    </source>
</reference>
<feature type="transmembrane region" description="Helical" evidence="6">
    <location>
        <begin position="440"/>
        <end position="460"/>
    </location>
</feature>
<feature type="region of interest" description="Disordered" evidence="5">
    <location>
        <begin position="112"/>
        <end position="135"/>
    </location>
</feature>